<keyword evidence="2" id="KW-0238">DNA-binding</keyword>
<keyword evidence="3" id="KW-0804">Transcription</keyword>
<dbReference type="SUPFAM" id="SSF54909">
    <property type="entry name" value="Dimeric alpha+beta barrel"/>
    <property type="match status" value="1"/>
</dbReference>
<dbReference type="GO" id="GO:0006355">
    <property type="term" value="P:regulation of DNA-templated transcription"/>
    <property type="evidence" value="ECO:0007669"/>
    <property type="project" value="UniProtKB-ARBA"/>
</dbReference>
<dbReference type="Pfam" id="PF01037">
    <property type="entry name" value="AsnC_trans_reg"/>
    <property type="match status" value="1"/>
</dbReference>
<dbReference type="Pfam" id="PF13412">
    <property type="entry name" value="HTH_24"/>
    <property type="match status" value="1"/>
</dbReference>
<dbReference type="Gene3D" id="1.10.10.10">
    <property type="entry name" value="Winged helix-like DNA-binding domain superfamily/Winged helix DNA-binding domain"/>
    <property type="match status" value="1"/>
</dbReference>
<sequence>MEPFKPDQTDIGILRLLQEDGKMPYKELAEKLGKSINPINERIKRLKAEGYISATVALLDLQKLGGTFIAFPHINLTNHLESTMSLFMAKMVEYPEVMECYHLTGHYDFMLKVVMPSMAHYNTFLKEKITILPYVGNVQSFLALSEVKRKMTYPYL</sequence>
<gene>
    <name evidence="5" type="ORF">CPT03_13675</name>
</gene>
<dbReference type="Gene3D" id="3.30.70.920">
    <property type="match status" value="1"/>
</dbReference>
<evidence type="ECO:0000256" key="1">
    <source>
        <dbReference type="ARBA" id="ARBA00023015"/>
    </source>
</evidence>
<dbReference type="AlphaFoldDB" id="A0A2D1U765"/>
<keyword evidence="1" id="KW-0805">Transcription regulation</keyword>
<dbReference type="PRINTS" id="PR00033">
    <property type="entry name" value="HTHASNC"/>
</dbReference>
<organism evidence="5 6">
    <name type="scientific">Pedobacter ginsengisoli</name>
    <dbReference type="NCBI Taxonomy" id="363852"/>
    <lineage>
        <taxon>Bacteria</taxon>
        <taxon>Pseudomonadati</taxon>
        <taxon>Bacteroidota</taxon>
        <taxon>Sphingobacteriia</taxon>
        <taxon>Sphingobacteriales</taxon>
        <taxon>Sphingobacteriaceae</taxon>
        <taxon>Pedobacter</taxon>
    </lineage>
</organism>
<evidence type="ECO:0000259" key="4">
    <source>
        <dbReference type="PROSITE" id="PS50956"/>
    </source>
</evidence>
<name>A0A2D1U765_9SPHI</name>
<dbReference type="OrthoDB" id="9800326at2"/>
<dbReference type="SMART" id="SM00344">
    <property type="entry name" value="HTH_ASNC"/>
    <property type="match status" value="1"/>
</dbReference>
<evidence type="ECO:0000256" key="3">
    <source>
        <dbReference type="ARBA" id="ARBA00023163"/>
    </source>
</evidence>
<protein>
    <submittedName>
        <fullName evidence="5">AsnC family transcriptional regulator</fullName>
    </submittedName>
</protein>
<reference evidence="5 6" key="1">
    <citation type="submission" date="2017-10" db="EMBL/GenBank/DDBJ databases">
        <title>Whole genome of Pedobacter ginsengisoli T01R-27 isolated from tomato rhizosphere.</title>
        <authorList>
            <person name="Weon H.-Y."/>
            <person name="Lee S.A."/>
            <person name="Sang M.K."/>
            <person name="Song J."/>
        </authorList>
    </citation>
    <scope>NUCLEOTIDE SEQUENCE [LARGE SCALE GENOMIC DNA]</scope>
    <source>
        <strain evidence="5 6">T01R-27</strain>
    </source>
</reference>
<dbReference type="InterPro" id="IPR019887">
    <property type="entry name" value="Tscrpt_reg_AsnC/Lrp_C"/>
</dbReference>
<dbReference type="PROSITE" id="PS50956">
    <property type="entry name" value="HTH_ASNC_2"/>
    <property type="match status" value="1"/>
</dbReference>
<dbReference type="RefSeq" id="WP_099439370.1">
    <property type="nucleotide sequence ID" value="NZ_CP024091.1"/>
</dbReference>
<dbReference type="InterPro" id="IPR019888">
    <property type="entry name" value="Tscrpt_reg_AsnC-like"/>
</dbReference>
<dbReference type="EMBL" id="CP024091">
    <property type="protein sequence ID" value="ATP57446.1"/>
    <property type="molecule type" value="Genomic_DNA"/>
</dbReference>
<dbReference type="InterPro" id="IPR011991">
    <property type="entry name" value="ArsR-like_HTH"/>
</dbReference>
<dbReference type="GO" id="GO:0043200">
    <property type="term" value="P:response to amino acid"/>
    <property type="evidence" value="ECO:0007669"/>
    <property type="project" value="TreeGrafter"/>
</dbReference>
<dbReference type="PANTHER" id="PTHR30154">
    <property type="entry name" value="LEUCINE-RESPONSIVE REGULATORY PROTEIN"/>
    <property type="match status" value="1"/>
</dbReference>
<proteinExistence type="predicted"/>
<dbReference type="InterPro" id="IPR011008">
    <property type="entry name" value="Dimeric_a/b-barrel"/>
</dbReference>
<dbReference type="InterPro" id="IPR000485">
    <property type="entry name" value="AsnC-type_HTH_dom"/>
</dbReference>
<evidence type="ECO:0000313" key="6">
    <source>
        <dbReference type="Proteomes" id="UP000223749"/>
    </source>
</evidence>
<dbReference type="SUPFAM" id="SSF46785">
    <property type="entry name" value="Winged helix' DNA-binding domain"/>
    <property type="match status" value="1"/>
</dbReference>
<evidence type="ECO:0000313" key="5">
    <source>
        <dbReference type="EMBL" id="ATP57446.1"/>
    </source>
</evidence>
<dbReference type="Proteomes" id="UP000223749">
    <property type="component" value="Chromosome"/>
</dbReference>
<dbReference type="InterPro" id="IPR036388">
    <property type="entry name" value="WH-like_DNA-bd_sf"/>
</dbReference>
<dbReference type="CDD" id="cd00090">
    <property type="entry name" value="HTH_ARSR"/>
    <property type="match status" value="1"/>
</dbReference>
<dbReference type="GO" id="GO:0043565">
    <property type="term" value="F:sequence-specific DNA binding"/>
    <property type="evidence" value="ECO:0007669"/>
    <property type="project" value="InterPro"/>
</dbReference>
<feature type="domain" description="HTH asnC-type" evidence="4">
    <location>
        <begin position="6"/>
        <end position="67"/>
    </location>
</feature>
<dbReference type="KEGG" id="pgs:CPT03_13675"/>
<dbReference type="PANTHER" id="PTHR30154:SF34">
    <property type="entry name" value="TRANSCRIPTIONAL REGULATOR AZLB"/>
    <property type="match status" value="1"/>
</dbReference>
<dbReference type="InterPro" id="IPR036390">
    <property type="entry name" value="WH_DNA-bd_sf"/>
</dbReference>
<accession>A0A2D1U765</accession>
<evidence type="ECO:0000256" key="2">
    <source>
        <dbReference type="ARBA" id="ARBA00023125"/>
    </source>
</evidence>
<keyword evidence="6" id="KW-1185">Reference proteome</keyword>
<dbReference type="GO" id="GO:0005829">
    <property type="term" value="C:cytosol"/>
    <property type="evidence" value="ECO:0007669"/>
    <property type="project" value="TreeGrafter"/>
</dbReference>